<evidence type="ECO:0000259" key="8">
    <source>
        <dbReference type="Pfam" id="PF02687"/>
    </source>
</evidence>
<evidence type="ECO:0000259" key="9">
    <source>
        <dbReference type="Pfam" id="PF12704"/>
    </source>
</evidence>
<feature type="transmembrane region" description="Helical" evidence="7">
    <location>
        <begin position="27"/>
        <end position="50"/>
    </location>
</feature>
<organism evidence="10 11">
    <name type="scientific">Thermoflavifilum thermophilum</name>
    <dbReference type="NCBI Taxonomy" id="1393122"/>
    <lineage>
        <taxon>Bacteria</taxon>
        <taxon>Pseudomonadati</taxon>
        <taxon>Bacteroidota</taxon>
        <taxon>Chitinophagia</taxon>
        <taxon>Chitinophagales</taxon>
        <taxon>Chitinophagaceae</taxon>
        <taxon>Thermoflavifilum</taxon>
    </lineage>
</organism>
<evidence type="ECO:0000313" key="11">
    <source>
        <dbReference type="Proteomes" id="UP000199537"/>
    </source>
</evidence>
<feature type="transmembrane region" description="Helical" evidence="7">
    <location>
        <begin position="293"/>
        <end position="315"/>
    </location>
</feature>
<feature type="domain" description="ABC3 transporter permease C-terminal" evidence="8">
    <location>
        <begin position="293"/>
        <end position="407"/>
    </location>
</feature>
<accession>A0A1I7N1B1</accession>
<proteinExistence type="inferred from homology"/>
<dbReference type="Proteomes" id="UP000199537">
    <property type="component" value="Unassembled WGS sequence"/>
</dbReference>
<evidence type="ECO:0000256" key="7">
    <source>
        <dbReference type="SAM" id="Phobius"/>
    </source>
</evidence>
<comment type="similarity">
    <text evidence="6">Belongs to the ABC-4 integral membrane protein family.</text>
</comment>
<dbReference type="RefSeq" id="WP_092456767.1">
    <property type="nucleotide sequence ID" value="NZ_FPCJ01000001.1"/>
</dbReference>
<dbReference type="GO" id="GO:0022857">
    <property type="term" value="F:transmembrane transporter activity"/>
    <property type="evidence" value="ECO:0007669"/>
    <property type="project" value="TreeGrafter"/>
</dbReference>
<evidence type="ECO:0000256" key="1">
    <source>
        <dbReference type="ARBA" id="ARBA00004651"/>
    </source>
</evidence>
<evidence type="ECO:0000256" key="4">
    <source>
        <dbReference type="ARBA" id="ARBA00022989"/>
    </source>
</evidence>
<evidence type="ECO:0000256" key="6">
    <source>
        <dbReference type="ARBA" id="ARBA00038076"/>
    </source>
</evidence>
<dbReference type="AlphaFoldDB" id="A0A1I7N1B1"/>
<gene>
    <name evidence="10" type="ORF">SAMN05660895_0314</name>
</gene>
<keyword evidence="3 7" id="KW-0812">Transmembrane</keyword>
<dbReference type="GO" id="GO:0005886">
    <property type="term" value="C:plasma membrane"/>
    <property type="evidence" value="ECO:0007669"/>
    <property type="project" value="UniProtKB-SubCell"/>
</dbReference>
<dbReference type="InterPro" id="IPR050250">
    <property type="entry name" value="Macrolide_Exporter_MacB"/>
</dbReference>
<keyword evidence="2" id="KW-1003">Cell membrane</keyword>
<evidence type="ECO:0000256" key="5">
    <source>
        <dbReference type="ARBA" id="ARBA00023136"/>
    </source>
</evidence>
<dbReference type="EMBL" id="FPCJ01000001">
    <property type="protein sequence ID" value="SFV28356.1"/>
    <property type="molecule type" value="Genomic_DNA"/>
</dbReference>
<keyword evidence="4 7" id="KW-1133">Transmembrane helix</keyword>
<evidence type="ECO:0000313" key="10">
    <source>
        <dbReference type="EMBL" id="SFV28356.1"/>
    </source>
</evidence>
<feature type="domain" description="MacB-like periplasmic core" evidence="9">
    <location>
        <begin position="26"/>
        <end position="252"/>
    </location>
</feature>
<protein>
    <submittedName>
        <fullName evidence="10">Putative ABC transport system permease protein</fullName>
    </submittedName>
</protein>
<dbReference type="STRING" id="1393122.SAMN05660895_0314"/>
<dbReference type="PANTHER" id="PTHR30572">
    <property type="entry name" value="MEMBRANE COMPONENT OF TRANSPORTER-RELATED"/>
    <property type="match status" value="1"/>
</dbReference>
<dbReference type="InterPro" id="IPR025857">
    <property type="entry name" value="MacB_PCD"/>
</dbReference>
<keyword evidence="11" id="KW-1185">Reference proteome</keyword>
<name>A0A1I7N1B1_9BACT</name>
<sequence>MRQSLQIFANSLWMTIEELKVNRLRTFLSLLGVTVGIFCIIAVLTITGSLEYNIRQEVQSLGSNVIYIQKWPWGGGGEYPWWKYVNWPEPTFQEYKELEKRVNGASAMCYAFSAGDQEVDYGDSYMSGVTLQGVTQQFNQIIDLNFEQGRYFTPYEGTGASPVVILGANIWEGLFSNASDAIGKYVRIKNKELRVIGVLQKYGSSFINAFDFDNSVFIPYFTARTIVKDQDPVFMVEAAPGVALDALKEELRGDMRAVRRLRPTDEDNFSLNEISAVSGTLNQLFGSINTGGWFIGIFALIVGAFGIANIMFVSVKERTNIIGIKKAIGARRGTILGEFLMESVILCLIGGLMGIFLVYIGTRLASGFFSYTVFLSAGNFFTGIIVSVLTGIIAGYIPAYHAARLDPVVAIRS</sequence>
<dbReference type="PANTHER" id="PTHR30572:SF4">
    <property type="entry name" value="ABC TRANSPORTER PERMEASE YTRF"/>
    <property type="match status" value="1"/>
</dbReference>
<reference evidence="11" key="1">
    <citation type="submission" date="2016-10" db="EMBL/GenBank/DDBJ databases">
        <authorList>
            <person name="Varghese N."/>
            <person name="Submissions S."/>
        </authorList>
    </citation>
    <scope>NUCLEOTIDE SEQUENCE [LARGE SCALE GENOMIC DNA]</scope>
    <source>
        <strain evidence="11">DSM 14807</strain>
    </source>
</reference>
<dbReference type="Pfam" id="PF02687">
    <property type="entry name" value="FtsX"/>
    <property type="match status" value="1"/>
</dbReference>
<dbReference type="InterPro" id="IPR003838">
    <property type="entry name" value="ABC3_permease_C"/>
</dbReference>
<evidence type="ECO:0000256" key="2">
    <source>
        <dbReference type="ARBA" id="ARBA00022475"/>
    </source>
</evidence>
<dbReference type="Pfam" id="PF12704">
    <property type="entry name" value="MacB_PCD"/>
    <property type="match status" value="1"/>
</dbReference>
<evidence type="ECO:0000256" key="3">
    <source>
        <dbReference type="ARBA" id="ARBA00022692"/>
    </source>
</evidence>
<comment type="subcellular location">
    <subcellularLocation>
        <location evidence="1">Cell membrane</location>
        <topology evidence="1">Multi-pass membrane protein</topology>
    </subcellularLocation>
</comment>
<feature type="transmembrane region" description="Helical" evidence="7">
    <location>
        <begin position="380"/>
        <end position="403"/>
    </location>
</feature>
<feature type="transmembrane region" description="Helical" evidence="7">
    <location>
        <begin position="335"/>
        <end position="360"/>
    </location>
</feature>
<keyword evidence="5 7" id="KW-0472">Membrane</keyword>
<dbReference type="OrthoDB" id="9770036at2"/>